<name>A0A024HKK6_PSEKB</name>
<dbReference type="PATRIC" id="fig|1301098.3.peg.4094"/>
<evidence type="ECO:0000313" key="2">
    <source>
        <dbReference type="Proteomes" id="UP000025241"/>
    </source>
</evidence>
<protein>
    <submittedName>
        <fullName evidence="1">Uncharacterized protein</fullName>
    </submittedName>
</protein>
<proteinExistence type="predicted"/>
<reference evidence="1 2" key="2">
    <citation type="submission" date="2014-05" db="EMBL/GenBank/DDBJ databases">
        <title>Genome sequence of the 3-chlorobenzoate degrading bacterium Pseudomonas knackmussii B13 shows multiple evidence for horizontal gene transfer.</title>
        <authorList>
            <person name="Miyazaki R."/>
            <person name="Bertelli C."/>
            <person name="Falquet L."/>
            <person name="Robinson-Rechavi M."/>
            <person name="Gharib W."/>
            <person name="Roy S."/>
            <person name="Van der Meer J.R."/>
        </authorList>
    </citation>
    <scope>NUCLEOTIDE SEQUENCE [LARGE SCALE GENOMIC DNA]</scope>
    <source>
        <strain evidence="1 2">B13</strain>
    </source>
</reference>
<dbReference type="KEGG" id="pkc:PKB_4087"/>
<sequence length="54" mass="5917">MIAARDDRPAPDMRRMLFGCRPKQDSQARGPVDAAVPILIGLAKADTLAKKARR</sequence>
<dbReference type="EMBL" id="HG322950">
    <property type="protein sequence ID" value="CDF85416.1"/>
    <property type="molecule type" value="Genomic_DNA"/>
</dbReference>
<evidence type="ECO:0000313" key="1">
    <source>
        <dbReference type="EMBL" id="CDF85416.1"/>
    </source>
</evidence>
<keyword evidence="2" id="KW-1185">Reference proteome</keyword>
<organism evidence="1 2">
    <name type="scientific">Pseudomonas knackmussii (strain DSM 6978 / CCUG 54928 / LMG 23759 / B13)</name>
    <dbReference type="NCBI Taxonomy" id="1301098"/>
    <lineage>
        <taxon>Bacteria</taxon>
        <taxon>Pseudomonadati</taxon>
        <taxon>Pseudomonadota</taxon>
        <taxon>Gammaproteobacteria</taxon>
        <taxon>Pseudomonadales</taxon>
        <taxon>Pseudomonadaceae</taxon>
        <taxon>Pseudomonas</taxon>
    </lineage>
</organism>
<dbReference type="Proteomes" id="UP000025241">
    <property type="component" value="Chromosome I"/>
</dbReference>
<dbReference type="HOGENOM" id="CLU_3047030_0_0_6"/>
<accession>A0A024HKK6</accession>
<reference evidence="1 2" key="1">
    <citation type="submission" date="2013-03" db="EMBL/GenBank/DDBJ databases">
        <authorList>
            <person name="Linke B."/>
        </authorList>
    </citation>
    <scope>NUCLEOTIDE SEQUENCE [LARGE SCALE GENOMIC DNA]</scope>
    <source>
        <strain evidence="1 2">B13</strain>
    </source>
</reference>
<gene>
    <name evidence="1" type="ORF">PKB_4087</name>
</gene>
<dbReference type="AlphaFoldDB" id="A0A024HKK6"/>